<keyword evidence="1" id="KW-0812">Transmembrane</keyword>
<protein>
    <submittedName>
        <fullName evidence="2">Uncharacterized protein</fullName>
    </submittedName>
</protein>
<organism evidence="2 3">
    <name type="scientific">Parasulfitobacter algicola</name>
    <dbReference type="NCBI Taxonomy" id="2614809"/>
    <lineage>
        <taxon>Bacteria</taxon>
        <taxon>Pseudomonadati</taxon>
        <taxon>Pseudomonadota</taxon>
        <taxon>Alphaproteobacteria</taxon>
        <taxon>Rhodobacterales</taxon>
        <taxon>Roseobacteraceae</taxon>
        <taxon>Parasulfitobacter</taxon>
    </lineage>
</organism>
<evidence type="ECO:0000256" key="1">
    <source>
        <dbReference type="SAM" id="Phobius"/>
    </source>
</evidence>
<dbReference type="EMBL" id="JABUFE010000004">
    <property type="protein sequence ID" value="NSX55049.1"/>
    <property type="molecule type" value="Genomic_DNA"/>
</dbReference>
<keyword evidence="1" id="KW-1133">Transmembrane helix</keyword>
<comment type="caution">
    <text evidence="2">The sequence shown here is derived from an EMBL/GenBank/DDBJ whole genome shotgun (WGS) entry which is preliminary data.</text>
</comment>
<keyword evidence="1" id="KW-0472">Membrane</keyword>
<sequence>MSKRTWLTTALYWGIALILAWCLLISFHASTQEPYPAHWRFIIWWAVLLGTHLLRLPIVIVIYIAYFIDAFNGFMLMLYSAQPGADPFSLLLVFSPLILLGLFIWLWQSDQYDRLSRRKSQDGT</sequence>
<proteinExistence type="predicted"/>
<name>A0ABX2IQ86_9RHOB</name>
<dbReference type="Proteomes" id="UP000777935">
    <property type="component" value="Unassembled WGS sequence"/>
</dbReference>
<keyword evidence="3" id="KW-1185">Reference proteome</keyword>
<feature type="transmembrane region" description="Helical" evidence="1">
    <location>
        <begin position="6"/>
        <end position="29"/>
    </location>
</feature>
<gene>
    <name evidence="2" type="ORF">HRQ87_09575</name>
</gene>
<evidence type="ECO:0000313" key="3">
    <source>
        <dbReference type="Proteomes" id="UP000777935"/>
    </source>
</evidence>
<feature type="transmembrane region" description="Helical" evidence="1">
    <location>
        <begin position="88"/>
        <end position="107"/>
    </location>
</feature>
<accession>A0ABX2IQ86</accession>
<evidence type="ECO:0000313" key="2">
    <source>
        <dbReference type="EMBL" id="NSX55049.1"/>
    </source>
</evidence>
<reference evidence="2 3" key="1">
    <citation type="submission" date="2020-06" db="EMBL/GenBank/DDBJ databases">
        <title>Sulfitobacter algicola sp. nov., isolated from green algae.</title>
        <authorList>
            <person name="Wang C."/>
        </authorList>
    </citation>
    <scope>NUCLEOTIDE SEQUENCE [LARGE SCALE GENOMIC DNA]</scope>
    <source>
        <strain evidence="2 3">1151</strain>
    </source>
</reference>
<feature type="transmembrane region" description="Helical" evidence="1">
    <location>
        <begin position="41"/>
        <end position="68"/>
    </location>
</feature>
<dbReference type="RefSeq" id="WP_174137672.1">
    <property type="nucleotide sequence ID" value="NZ_JABUFE010000004.1"/>
</dbReference>